<feature type="region of interest" description="Disordered" evidence="2">
    <location>
        <begin position="1499"/>
        <end position="1540"/>
    </location>
</feature>
<evidence type="ECO:0000256" key="1">
    <source>
        <dbReference type="ARBA" id="ARBA00022884"/>
    </source>
</evidence>
<feature type="compositionally biased region" description="Low complexity" evidence="2">
    <location>
        <begin position="635"/>
        <end position="653"/>
    </location>
</feature>
<feature type="compositionally biased region" description="Low complexity" evidence="2">
    <location>
        <begin position="326"/>
        <end position="350"/>
    </location>
</feature>
<protein>
    <submittedName>
        <fullName evidence="3">Uncharacterized protein</fullName>
    </submittedName>
</protein>
<feature type="compositionally biased region" description="Low complexity" evidence="2">
    <location>
        <begin position="268"/>
        <end position="283"/>
    </location>
</feature>
<feature type="compositionally biased region" description="Polar residues" evidence="2">
    <location>
        <begin position="1508"/>
        <end position="1522"/>
    </location>
</feature>
<dbReference type="PROSITE" id="PS50961">
    <property type="entry name" value="HTH_LA"/>
    <property type="match status" value="1"/>
</dbReference>
<keyword evidence="1" id="KW-0694">RNA-binding</keyword>
<dbReference type="InterPro" id="IPR036390">
    <property type="entry name" value="WH_DNA-bd_sf"/>
</dbReference>
<dbReference type="InterPro" id="IPR006630">
    <property type="entry name" value="La_HTH"/>
</dbReference>
<feature type="compositionally biased region" description="Basic and acidic residues" evidence="2">
    <location>
        <begin position="961"/>
        <end position="981"/>
    </location>
</feature>
<feature type="compositionally biased region" description="Low complexity" evidence="2">
    <location>
        <begin position="1155"/>
        <end position="1171"/>
    </location>
</feature>
<feature type="compositionally biased region" description="Basic and acidic residues" evidence="2">
    <location>
        <begin position="111"/>
        <end position="143"/>
    </location>
</feature>
<dbReference type="PANTHER" id="PTHR22792:SF132">
    <property type="entry name" value="LA-RELATED PROTEIN 1"/>
    <property type="match status" value="1"/>
</dbReference>
<dbReference type="SMART" id="SM00684">
    <property type="entry name" value="DM15"/>
    <property type="match status" value="3"/>
</dbReference>
<feature type="region of interest" description="Disordered" evidence="2">
    <location>
        <begin position="265"/>
        <end position="729"/>
    </location>
</feature>
<dbReference type="PANTHER" id="PTHR22792">
    <property type="entry name" value="LUPUS LA PROTEIN-RELATED"/>
    <property type="match status" value="1"/>
</dbReference>
<feature type="compositionally biased region" description="Basic and acidic residues" evidence="2">
    <location>
        <begin position="1084"/>
        <end position="1095"/>
    </location>
</feature>
<feature type="compositionally biased region" description="Acidic residues" evidence="2">
    <location>
        <begin position="1113"/>
        <end position="1125"/>
    </location>
</feature>
<dbReference type="EMBL" id="OB660476">
    <property type="protein sequence ID" value="CAD7224970.1"/>
    <property type="molecule type" value="Genomic_DNA"/>
</dbReference>
<feature type="compositionally biased region" description="Basic and acidic residues" evidence="2">
    <location>
        <begin position="1217"/>
        <end position="1226"/>
    </location>
</feature>
<feature type="compositionally biased region" description="Basic and acidic residues" evidence="2">
    <location>
        <begin position="67"/>
        <end position="77"/>
    </location>
</feature>
<evidence type="ECO:0000313" key="3">
    <source>
        <dbReference type="EMBL" id="CAD7224970.1"/>
    </source>
</evidence>
<feature type="compositionally biased region" description="Polar residues" evidence="2">
    <location>
        <begin position="917"/>
        <end position="927"/>
    </location>
</feature>
<dbReference type="Gene3D" id="1.10.10.10">
    <property type="entry name" value="Winged helix-like DNA-binding domain superfamily/Winged helix DNA-binding domain"/>
    <property type="match status" value="1"/>
</dbReference>
<feature type="compositionally biased region" description="Pro residues" evidence="2">
    <location>
        <begin position="575"/>
        <end position="588"/>
    </location>
</feature>
<feature type="region of interest" description="Disordered" evidence="2">
    <location>
        <begin position="902"/>
        <end position="1185"/>
    </location>
</feature>
<feature type="compositionally biased region" description="Polar residues" evidence="2">
    <location>
        <begin position="1053"/>
        <end position="1073"/>
    </location>
</feature>
<feature type="compositionally biased region" description="Basic and acidic residues" evidence="2">
    <location>
        <begin position="1236"/>
        <end position="1249"/>
    </location>
</feature>
<feature type="region of interest" description="Disordered" evidence="2">
    <location>
        <begin position="1"/>
        <end position="225"/>
    </location>
</feature>
<gene>
    <name evidence="3" type="ORF">CTOB1V02_LOCUS2919</name>
</gene>
<dbReference type="InterPro" id="IPR036388">
    <property type="entry name" value="WH-like_DNA-bd_sf"/>
</dbReference>
<proteinExistence type="predicted"/>
<sequence>MTSESGATCVDSNAAPLKTSYAKILSRGTVNDTKDKSGTNNGTVTEPHNGESGAEAVEAQVACQPEAVERDGEKREADDEEGWQTVVDHRGKTRRHNSSGGGGSSYHYHHHDSYSRGRGRDFKWGGPASDRKGITGDWRRRDYPSNNGPPPPRAPLRSGTVSLPASSERSDHHNVHGPLAKTVSVDRKILPHSSHKENHAPNSHLLNPSPKPPSIPLAIPGASSAVPKHDAWSSAVSGSIVLARTSGSETSEAVSLASVAHSLQNGVASSETGSTGASSETSSLRGDDKELPPSTTTNVEGCAEKSNAAPILVEAPVPRVNPWTRNAVSSNVSSTSPTSSSTSFSNPSAVKSHSSIAAEGNSEPPLLNDEDFPTVSELPKTPSSRSKDGKGKSVTTKPVVIATPPPSSKQVMAVDTPVASMDDWPSLPSSVAVTTSSRRGSAPPTPKTEKATGAVTNGKEKTTASTKFQEPSTVVATSPASKGGAKEEEGASVSWVAEASTSESADQEDVTEAEVAAAPVSPSRSQGSRRSSGESSSTESQQNEERERKEREEEEETTTKVTPTVEKEGGAMAAPPTPSSRPNPPGTPDTPGKRKGKKAWTPIEIDSPSLRRKKAWTPIEIDSPSLRSPRPRGGSARASPSPRYSRAQGSGASRRGGGHEDRHDYPQTPTKKRAGPTTPTRRGKGPDASYSGGGRGRTRGGRAPRGTRGGARRRGIDPRWQDGPGATVGADGVGASGDYLPPGTMIFEAPVFYGNFFYDVGAVSAPMERQTLSAMIRAQIEYYFSEDNLQKDFFLRRKMDQLGYLPLSLIASFHRVQSLTQEMGIIVEALRGSTQVEMLDDMFIRCAKDPHIWPIRDSLGSVSAVPSMPLGPAHPVMVEGEVPAAEDAPLLSTAAPLLPSASVVSPVPPSSVSPSSTTGDSDLSGHSSMVPHLNPEVPAFVPRVTPLPPHDDSPSNSPTPREGEDTVFREDTKNVPARPEEAQSAPVPIARIPQSSSSDNSSGEENRHTTTGEEETSPDVPPSPSQADGSEEDWVPVKTRKSKKSSPSPPLTNAPSASASGESQSVMPSSETPGSVPRYQIVRMEPKEELDFKFDDELDGEPGQWGNRQTDTDSSDEGEDSDLEFPDQAIDKIMIITQTPPPPPKLKQVPKSQTAGPAVAASGSSSGPSSVTENSEHGSSPMTEEMAQIINCGLYLYEQDLWEDALEYLDEEGAEGGSDRAVEDPQSRFAPEDNDEAHNRQSDNHECEPRSGSAPDSPAVISNKAPSTPYRKALEQAPRFYPVVKDAAGPPPLTPRKRKTRHLNNPPLEYHVGWVMDARDHQPPARESFSEGTGGTPQSLPTFEHPSHALLKENGFKQQVYHKFRSRCLKLRRLLGIGQSQEMNTLFRFWSFFLRENFNRRMYEEFRMLAREDAAEGYRYGLECLFRFYNYGLEMHFRQDIFHDFMEETLQDFQRGQLYGLEKFWAFRKYFRGDRSRLTVFPQLVAALSNYTTLEDFREGDQDEGDISATTEPLSKSPSSSLGAKRIPPGPVATTTPSQS</sequence>
<dbReference type="Pfam" id="PF21071">
    <property type="entry name" value="LARP1_HEAT"/>
    <property type="match status" value="1"/>
</dbReference>
<dbReference type="OrthoDB" id="340227at2759"/>
<dbReference type="InterPro" id="IPR045180">
    <property type="entry name" value="La_dom_prot"/>
</dbReference>
<dbReference type="GO" id="GO:0045727">
    <property type="term" value="P:positive regulation of translation"/>
    <property type="evidence" value="ECO:0007669"/>
    <property type="project" value="TreeGrafter"/>
</dbReference>
<feature type="compositionally biased region" description="Basic and acidic residues" evidence="2">
    <location>
        <begin position="184"/>
        <end position="199"/>
    </location>
</feature>
<feature type="region of interest" description="Disordered" evidence="2">
    <location>
        <begin position="1210"/>
        <end position="1265"/>
    </location>
</feature>
<organism evidence="3">
    <name type="scientific">Cyprideis torosa</name>
    <dbReference type="NCBI Taxonomy" id="163714"/>
    <lineage>
        <taxon>Eukaryota</taxon>
        <taxon>Metazoa</taxon>
        <taxon>Ecdysozoa</taxon>
        <taxon>Arthropoda</taxon>
        <taxon>Crustacea</taxon>
        <taxon>Oligostraca</taxon>
        <taxon>Ostracoda</taxon>
        <taxon>Podocopa</taxon>
        <taxon>Podocopida</taxon>
        <taxon>Cytherocopina</taxon>
        <taxon>Cytheroidea</taxon>
        <taxon>Cytherideidae</taxon>
        <taxon>Cyprideis</taxon>
    </lineage>
</organism>
<dbReference type="GO" id="GO:0005829">
    <property type="term" value="C:cytosol"/>
    <property type="evidence" value="ECO:0007669"/>
    <property type="project" value="TreeGrafter"/>
</dbReference>
<feature type="compositionally biased region" description="Polar residues" evidence="2">
    <location>
        <begin position="463"/>
        <end position="480"/>
    </location>
</feature>
<dbReference type="SUPFAM" id="SSF46785">
    <property type="entry name" value="Winged helix' DNA-binding domain"/>
    <property type="match status" value="1"/>
</dbReference>
<feature type="compositionally biased region" description="Polar residues" evidence="2">
    <location>
        <begin position="427"/>
        <end position="439"/>
    </location>
</feature>
<accession>A0A7R8ZHW0</accession>
<dbReference type="InterPro" id="IPR006607">
    <property type="entry name" value="DM15"/>
</dbReference>
<name>A0A7R8ZHW0_9CRUS</name>
<reference evidence="3" key="1">
    <citation type="submission" date="2020-11" db="EMBL/GenBank/DDBJ databases">
        <authorList>
            <person name="Tran Van P."/>
        </authorList>
    </citation>
    <scope>NUCLEOTIDE SEQUENCE</scope>
</reference>
<evidence type="ECO:0000256" key="2">
    <source>
        <dbReference type="SAM" id="MobiDB-lite"/>
    </source>
</evidence>
<dbReference type="GO" id="GO:0048255">
    <property type="term" value="P:mRNA stabilization"/>
    <property type="evidence" value="ECO:0007669"/>
    <property type="project" value="InterPro"/>
</dbReference>
<dbReference type="Pfam" id="PF05383">
    <property type="entry name" value="La"/>
    <property type="match status" value="1"/>
</dbReference>
<feature type="compositionally biased region" description="Low complexity" evidence="2">
    <location>
        <begin position="521"/>
        <end position="541"/>
    </location>
</feature>
<dbReference type="GO" id="GO:0010494">
    <property type="term" value="C:cytoplasmic stress granule"/>
    <property type="evidence" value="ECO:0007669"/>
    <property type="project" value="TreeGrafter"/>
</dbReference>
<feature type="region of interest" description="Disordered" evidence="2">
    <location>
        <begin position="1281"/>
        <end position="1305"/>
    </location>
</feature>
<dbReference type="GO" id="GO:0000339">
    <property type="term" value="F:RNA cap binding"/>
    <property type="evidence" value="ECO:0007669"/>
    <property type="project" value="InterPro"/>
</dbReference>
<dbReference type="SMART" id="SM00715">
    <property type="entry name" value="LA"/>
    <property type="match status" value="1"/>
</dbReference>